<dbReference type="InterPro" id="IPR000160">
    <property type="entry name" value="GGDEF_dom"/>
</dbReference>
<dbReference type="Proteomes" id="UP000308828">
    <property type="component" value="Unassembled WGS sequence"/>
</dbReference>
<dbReference type="PROSITE" id="PS50887">
    <property type="entry name" value="GGDEF"/>
    <property type="match status" value="1"/>
</dbReference>
<evidence type="ECO:0000313" key="4">
    <source>
        <dbReference type="Proteomes" id="UP000308828"/>
    </source>
</evidence>
<dbReference type="PANTHER" id="PTHR33121">
    <property type="entry name" value="CYCLIC DI-GMP PHOSPHODIESTERASE PDEF"/>
    <property type="match status" value="1"/>
</dbReference>
<dbReference type="OrthoDB" id="9812260at2"/>
<proteinExistence type="predicted"/>
<organism evidence="3 4">
    <name type="scientific">Peteryoungia ipomoeae</name>
    <dbReference type="NCBI Taxonomy" id="1210932"/>
    <lineage>
        <taxon>Bacteria</taxon>
        <taxon>Pseudomonadati</taxon>
        <taxon>Pseudomonadota</taxon>
        <taxon>Alphaproteobacteria</taxon>
        <taxon>Hyphomicrobiales</taxon>
        <taxon>Rhizobiaceae</taxon>
        <taxon>Peteryoungia</taxon>
    </lineage>
</organism>
<evidence type="ECO:0000259" key="2">
    <source>
        <dbReference type="PROSITE" id="PS50887"/>
    </source>
</evidence>
<dbReference type="SMART" id="SM00267">
    <property type="entry name" value="GGDEF"/>
    <property type="match status" value="1"/>
</dbReference>
<feature type="transmembrane region" description="Helical" evidence="1">
    <location>
        <begin position="132"/>
        <end position="152"/>
    </location>
</feature>
<protein>
    <submittedName>
        <fullName evidence="3">GGDEF domain-containing protein</fullName>
    </submittedName>
</protein>
<feature type="transmembrane region" description="Helical" evidence="1">
    <location>
        <begin position="20"/>
        <end position="40"/>
    </location>
</feature>
<keyword evidence="1" id="KW-0812">Transmembrane</keyword>
<feature type="transmembrane region" description="Helical" evidence="1">
    <location>
        <begin position="77"/>
        <end position="95"/>
    </location>
</feature>
<evidence type="ECO:0000313" key="3">
    <source>
        <dbReference type="EMBL" id="THV25588.1"/>
    </source>
</evidence>
<reference evidence="3 4" key="1">
    <citation type="submission" date="2019-04" db="EMBL/GenBank/DDBJ databases">
        <title>Genome sequence of strain shin9-1.</title>
        <authorList>
            <person name="Gao J."/>
            <person name="Sun J."/>
        </authorList>
    </citation>
    <scope>NUCLEOTIDE SEQUENCE [LARGE SCALE GENOMIC DNA]</scope>
    <source>
        <strain evidence="4">shin9-1</strain>
    </source>
</reference>
<feature type="transmembrane region" description="Helical" evidence="1">
    <location>
        <begin position="196"/>
        <end position="217"/>
    </location>
</feature>
<dbReference type="SUPFAM" id="SSF55073">
    <property type="entry name" value="Nucleotide cyclase"/>
    <property type="match status" value="1"/>
</dbReference>
<dbReference type="PANTHER" id="PTHR33121:SF79">
    <property type="entry name" value="CYCLIC DI-GMP PHOSPHODIESTERASE PDED-RELATED"/>
    <property type="match status" value="1"/>
</dbReference>
<dbReference type="CDD" id="cd01949">
    <property type="entry name" value="GGDEF"/>
    <property type="match status" value="1"/>
</dbReference>
<gene>
    <name evidence="3" type="ORF">FAA97_05215</name>
</gene>
<dbReference type="InterPro" id="IPR050706">
    <property type="entry name" value="Cyclic-di-GMP_PDE-like"/>
</dbReference>
<name>A0A4S8P5W8_9HYPH</name>
<keyword evidence="1" id="KW-0472">Membrane</keyword>
<dbReference type="Gene3D" id="3.30.70.270">
    <property type="match status" value="1"/>
</dbReference>
<feature type="transmembrane region" description="Helical" evidence="1">
    <location>
        <begin position="102"/>
        <end position="120"/>
    </location>
</feature>
<sequence>MVTAQTLSGRSNVPDLQIALALHVIQTGTLAVLLLGAWLGARREVRLAILGLGLLFASLGLTMIGGWTPLPPGVADAVGYPLSLFAFVPLTVALADSRRAHMPAAALIPALIWFAASLVLPLQDSFAHRLTVYLLALSVGHLVLAVAALQIVRGRSRQRVSLSASWILQACFALSLALTVVIVAPDKAADIPTPSIAVILFQIGMIVSLVLMAWIHLDHSQQNHALQGRMDRLTGTLNRQSFIAAFKASTGSKKPVIALLVFKVDGFRAINAASGPGAGDALLVEFAYLCGAHLPEQAVLGRTGSAEFSVALGVEGARQAVLLAEAIRLALESRTSQSGTTQKATVSVGIATAEPATAQFEPLMIAASEALAAAIARGGNRTSIKTGEKLVTIPGEAPRGIDAQADRQVAILRRIAATGATLD</sequence>
<feature type="domain" description="GGDEF" evidence="2">
    <location>
        <begin position="255"/>
        <end position="387"/>
    </location>
</feature>
<dbReference type="EMBL" id="STGV01000001">
    <property type="protein sequence ID" value="THV25588.1"/>
    <property type="molecule type" value="Genomic_DNA"/>
</dbReference>
<comment type="caution">
    <text evidence="3">The sequence shown here is derived from an EMBL/GenBank/DDBJ whole genome shotgun (WGS) entry which is preliminary data.</text>
</comment>
<feature type="transmembrane region" description="Helical" evidence="1">
    <location>
        <begin position="47"/>
        <end position="65"/>
    </location>
</feature>
<dbReference type="GO" id="GO:0071111">
    <property type="term" value="F:cyclic-guanylate-specific phosphodiesterase activity"/>
    <property type="evidence" value="ECO:0007669"/>
    <property type="project" value="InterPro"/>
</dbReference>
<dbReference type="AlphaFoldDB" id="A0A4S8P5W8"/>
<keyword evidence="1" id="KW-1133">Transmembrane helix</keyword>
<dbReference type="InterPro" id="IPR043128">
    <property type="entry name" value="Rev_trsase/Diguanyl_cyclase"/>
</dbReference>
<dbReference type="Pfam" id="PF00990">
    <property type="entry name" value="GGDEF"/>
    <property type="match status" value="1"/>
</dbReference>
<evidence type="ECO:0000256" key="1">
    <source>
        <dbReference type="SAM" id="Phobius"/>
    </source>
</evidence>
<dbReference type="NCBIfam" id="TIGR00254">
    <property type="entry name" value="GGDEF"/>
    <property type="match status" value="1"/>
</dbReference>
<keyword evidence="4" id="KW-1185">Reference proteome</keyword>
<feature type="transmembrane region" description="Helical" evidence="1">
    <location>
        <begin position="164"/>
        <end position="184"/>
    </location>
</feature>
<accession>A0A4S8P5W8</accession>
<dbReference type="InterPro" id="IPR029787">
    <property type="entry name" value="Nucleotide_cyclase"/>
</dbReference>